<dbReference type="OrthoDB" id="10254945at2759"/>
<accession>A0A1L7XUX1</accession>
<organism evidence="1 2">
    <name type="scientific">Phialocephala subalpina</name>
    <dbReference type="NCBI Taxonomy" id="576137"/>
    <lineage>
        <taxon>Eukaryota</taxon>
        <taxon>Fungi</taxon>
        <taxon>Dikarya</taxon>
        <taxon>Ascomycota</taxon>
        <taxon>Pezizomycotina</taxon>
        <taxon>Leotiomycetes</taxon>
        <taxon>Helotiales</taxon>
        <taxon>Mollisiaceae</taxon>
        <taxon>Phialocephala</taxon>
        <taxon>Phialocephala fortinii species complex</taxon>
    </lineage>
</organism>
<dbReference type="AlphaFoldDB" id="A0A1L7XUX1"/>
<dbReference type="STRING" id="576137.A0A1L7XUX1"/>
<protein>
    <submittedName>
        <fullName evidence="1">Uncharacterized protein</fullName>
    </submittedName>
</protein>
<dbReference type="Proteomes" id="UP000184330">
    <property type="component" value="Unassembled WGS sequence"/>
</dbReference>
<name>A0A1L7XUX1_9HELO</name>
<sequence length="621" mass="71170">MINGNGYWTMGNDEAWNVMEPSLRLASRMMMSSHLIPLTHLINGPRTHIDDARKDQNDMPSKHFNRLRAFHPVAGFSPDAANPTLRLQLMEKLRTTLRCRFAFMDSDEDPEDHSQPGDVAYAMTSFNSAYMRRSQDPNKQWRVFIWLDRHIVEPLLRADVNSADKLMIQWHIANSIVHELIHALFEAQHLPARRLFGHELFFGEEPIAELGFSFESAINRGQTQPFQTDVKLLPMGFWHRKYWCTVNDVDVANKDSLVLNNPGPRMDDEFYPVPISAWEDMQQEQFWSIAVRKFGHGILHYRTPKAMARVVWTVKDPNKKVLWDAPSPPASGGQHVPANMALPENQEFRNTVEALELALYEGKSMTPEEREAMHFGRAFLSSSSAETHFWDNSKEQRRHVNTIVDTLTKINLTPNSTTATRQHFLAILLSRIRKAIDNHQVMIASILSVENIAGVVYYNRRNNLLIWNRGTRAFLRELARTPSTAVANFDQQLLELERARMYLFSPNDPASGLDTDNAEMQLLQLADTQAQQDQRNLCLQTCQSTVANLDTVTEIATIATILLFFDVLKDVSDNWAIRKQKLQDALPKLEYLIPAATHPWYPFMQNLKTKAARASVHPQPP</sequence>
<evidence type="ECO:0000313" key="1">
    <source>
        <dbReference type="EMBL" id="CZR68810.1"/>
    </source>
</evidence>
<dbReference type="EMBL" id="FJOG01000060">
    <property type="protein sequence ID" value="CZR68810.1"/>
    <property type="molecule type" value="Genomic_DNA"/>
</dbReference>
<evidence type="ECO:0000313" key="2">
    <source>
        <dbReference type="Proteomes" id="UP000184330"/>
    </source>
</evidence>
<gene>
    <name evidence="1" type="ORF">PAC_18710</name>
</gene>
<keyword evidence="2" id="KW-1185">Reference proteome</keyword>
<reference evidence="1 2" key="1">
    <citation type="submission" date="2016-03" db="EMBL/GenBank/DDBJ databases">
        <authorList>
            <person name="Ploux O."/>
        </authorList>
    </citation>
    <scope>NUCLEOTIDE SEQUENCE [LARGE SCALE GENOMIC DNA]</scope>
    <source>
        <strain evidence="1 2">UAMH 11012</strain>
    </source>
</reference>
<proteinExistence type="predicted"/>